<evidence type="ECO:0000256" key="2">
    <source>
        <dbReference type="ARBA" id="ARBA00022505"/>
    </source>
</evidence>
<keyword evidence="4 7" id="KW-0732">Signal</keyword>
<evidence type="ECO:0000256" key="1">
    <source>
        <dbReference type="ARBA" id="ARBA00009175"/>
    </source>
</evidence>
<dbReference type="GO" id="GO:0030288">
    <property type="term" value="C:outer membrane-bounded periplasmic space"/>
    <property type="evidence" value="ECO:0007669"/>
    <property type="project" value="TreeGrafter"/>
</dbReference>
<feature type="binding site" evidence="6">
    <location>
        <position position="39"/>
    </location>
    <ligand>
        <name>molybdate</name>
        <dbReference type="ChEBI" id="CHEBI:36264"/>
    </ligand>
</feature>
<dbReference type="GO" id="GO:0030973">
    <property type="term" value="F:molybdate ion binding"/>
    <property type="evidence" value="ECO:0007669"/>
    <property type="project" value="TreeGrafter"/>
</dbReference>
<keyword evidence="2 6" id="KW-0500">Molybdenum</keyword>
<accession>A0A0S3F386</accession>
<dbReference type="AlphaFoldDB" id="A0A0S3F386"/>
<evidence type="ECO:0000313" key="9">
    <source>
        <dbReference type="Proteomes" id="UP000056968"/>
    </source>
</evidence>
<comment type="similarity">
    <text evidence="1">Belongs to the bacterial solute-binding protein ModA family.</text>
</comment>
<evidence type="ECO:0000256" key="6">
    <source>
        <dbReference type="PIRSR" id="PIRSR004846-1"/>
    </source>
</evidence>
<feature type="binding site" evidence="6">
    <location>
        <position position="178"/>
    </location>
    <ligand>
        <name>molybdate</name>
        <dbReference type="ChEBI" id="CHEBI:36264"/>
    </ligand>
</feature>
<dbReference type="InterPro" id="IPR005950">
    <property type="entry name" value="ModA"/>
</dbReference>
<dbReference type="Gene3D" id="3.40.190.10">
    <property type="entry name" value="Periplasmic binding protein-like II"/>
    <property type="match status" value="2"/>
</dbReference>
<dbReference type="Proteomes" id="UP000056968">
    <property type="component" value="Chromosome"/>
</dbReference>
<dbReference type="RefSeq" id="WP_062067985.1">
    <property type="nucleotide sequence ID" value="NZ_CP013264.1"/>
</dbReference>
<sequence length="259" mass="27205">MTRKLLFAAAWMAWLFAALLPSAMAASPNRGPLVLAAASLQESMNAAADAWAAQGHARPVLSFAGSSVLARQIKAGAPADLFVSADEDWMDDVERAGFLWQGTRADLAGNRLVLVAPAGQPVRLRIGRGMAIARALGDSRLAMANPDSVPAGKYGKAALTALGVWPSVSAKVARADNVRGALALVERGAARLGIVYETDARASKQVRVVGTFPAGSHAPIRYPLARLKASTHKDAEGFRRFLLSGTGRAIFARHGFTAP</sequence>
<dbReference type="GO" id="GO:0046872">
    <property type="term" value="F:metal ion binding"/>
    <property type="evidence" value="ECO:0007669"/>
    <property type="project" value="UniProtKB-KW"/>
</dbReference>
<dbReference type="SUPFAM" id="SSF53850">
    <property type="entry name" value="Periplasmic binding protein-like II"/>
    <property type="match status" value="1"/>
</dbReference>
<evidence type="ECO:0000256" key="3">
    <source>
        <dbReference type="ARBA" id="ARBA00022723"/>
    </source>
</evidence>
<organism evidence="8 9">
    <name type="scientific">Sphingobium baderi</name>
    <dbReference type="NCBI Taxonomy" id="1332080"/>
    <lineage>
        <taxon>Bacteria</taxon>
        <taxon>Pseudomonadati</taxon>
        <taxon>Pseudomonadota</taxon>
        <taxon>Alphaproteobacteria</taxon>
        <taxon>Sphingomonadales</taxon>
        <taxon>Sphingomonadaceae</taxon>
        <taxon>Sphingobium</taxon>
    </lineage>
</organism>
<reference evidence="8 9" key="1">
    <citation type="submission" date="2015-11" db="EMBL/GenBank/DDBJ databases">
        <title>A Two-component Flavoprotein Monooxygenase System MeaXY Responsible for para-Hydroxylation of 2-Methyl-6-ethylaniline and 2,6-Diethylaniline in Sphingobium baderi DE-13.</title>
        <authorList>
            <person name="Cheng M."/>
            <person name="Meng Q."/>
            <person name="Yang Y."/>
            <person name="Chu C."/>
            <person name="Yan X."/>
            <person name="He J."/>
            <person name="Li S."/>
        </authorList>
    </citation>
    <scope>NUCLEOTIDE SEQUENCE [LARGE SCALE GENOMIC DNA]</scope>
    <source>
        <strain evidence="8 9">DE-13</strain>
    </source>
</reference>
<evidence type="ECO:0000256" key="5">
    <source>
        <dbReference type="ARBA" id="ARBA00062515"/>
    </source>
</evidence>
<dbReference type="EMBL" id="CP013264">
    <property type="protein sequence ID" value="ALR22156.1"/>
    <property type="molecule type" value="Genomic_DNA"/>
</dbReference>
<keyword evidence="3 6" id="KW-0479">Metal-binding</keyword>
<dbReference type="PIRSF" id="PIRSF004846">
    <property type="entry name" value="ModA"/>
    <property type="match status" value="1"/>
</dbReference>
<dbReference type="GO" id="GO:1901359">
    <property type="term" value="F:tungstate binding"/>
    <property type="evidence" value="ECO:0007669"/>
    <property type="project" value="UniProtKB-ARBA"/>
</dbReference>
<feature type="signal peptide" evidence="7">
    <location>
        <begin position="1"/>
        <end position="25"/>
    </location>
</feature>
<feature type="binding site" evidence="6">
    <location>
        <position position="196"/>
    </location>
    <ligand>
        <name>molybdate</name>
        <dbReference type="ChEBI" id="CHEBI:36264"/>
    </ligand>
</feature>
<evidence type="ECO:0000313" key="8">
    <source>
        <dbReference type="EMBL" id="ALR22156.1"/>
    </source>
</evidence>
<comment type="subunit">
    <text evidence="5">The complex is composed of two ATP-binding proteins (ModC), two transmembrane proteins (ModB) and a solute-binding protein (ModA).</text>
</comment>
<dbReference type="PANTHER" id="PTHR30632">
    <property type="entry name" value="MOLYBDATE-BINDING PERIPLASMIC PROTEIN"/>
    <property type="match status" value="1"/>
</dbReference>
<dbReference type="GO" id="GO:0015689">
    <property type="term" value="P:molybdate ion transport"/>
    <property type="evidence" value="ECO:0007669"/>
    <property type="project" value="InterPro"/>
</dbReference>
<keyword evidence="9" id="KW-1185">Reference proteome</keyword>
<feature type="binding site" evidence="6">
    <location>
        <position position="66"/>
    </location>
    <ligand>
        <name>molybdate</name>
        <dbReference type="ChEBI" id="CHEBI:36264"/>
    </ligand>
</feature>
<dbReference type="STRING" id="1332080.ATN00_19400"/>
<evidence type="ECO:0000256" key="7">
    <source>
        <dbReference type="SAM" id="SignalP"/>
    </source>
</evidence>
<proteinExistence type="inferred from homology"/>
<name>A0A0S3F386_9SPHN</name>
<dbReference type="KEGG" id="sbd:ATN00_19400"/>
<protein>
    <submittedName>
        <fullName evidence="8">Molybdenum ABC transporter substrate-binding protein</fullName>
    </submittedName>
</protein>
<dbReference type="Pfam" id="PF13531">
    <property type="entry name" value="SBP_bac_11"/>
    <property type="match status" value="1"/>
</dbReference>
<dbReference type="InterPro" id="IPR050682">
    <property type="entry name" value="ModA/WtpA"/>
</dbReference>
<evidence type="ECO:0000256" key="4">
    <source>
        <dbReference type="ARBA" id="ARBA00022729"/>
    </source>
</evidence>
<feature type="chain" id="PRO_5006611906" evidence="7">
    <location>
        <begin position="26"/>
        <end position="259"/>
    </location>
</feature>
<dbReference type="OrthoDB" id="9785015at2"/>
<dbReference type="PANTHER" id="PTHR30632:SF17">
    <property type="entry name" value="MOLYBDATE-BINDING PROTEIN MODA"/>
    <property type="match status" value="1"/>
</dbReference>
<gene>
    <name evidence="8" type="ORF">ATN00_19400</name>
</gene>
<dbReference type="FunFam" id="3.40.190.10:FF:000035">
    <property type="entry name" value="Molybdate ABC transporter substrate-binding protein"/>
    <property type="match status" value="1"/>
</dbReference>
<feature type="binding site" evidence="6">
    <location>
        <position position="151"/>
    </location>
    <ligand>
        <name>molybdate</name>
        <dbReference type="ChEBI" id="CHEBI:36264"/>
    </ligand>
</feature>
<dbReference type="NCBIfam" id="TIGR01256">
    <property type="entry name" value="modA"/>
    <property type="match status" value="1"/>
</dbReference>